<evidence type="ECO:0000313" key="14">
    <source>
        <dbReference type="Proteomes" id="UP001368618"/>
    </source>
</evidence>
<sequence>MDLNTKYIKHHLNHLVFNLNFVNFGYKNFWIINLDTIFFSVFLGLVILVFFYSVTRKLDLFVPGVFQSLSEIILELVNTQIKDCFGGSKKHSFIGALSLTIFTWILLMNLMDIIPLDFFSFFLHFIGINYIKIVPTNDLNMTFSLSFSVFMLFIFFKIKRKNFFGFLKEICLHPFHNIFFIPFNVILSFLDLIGKPVSLSLRLFGNLYAGELIFILFSTLTVGKSMTLLNSKLVIVIFQCILMFLWSIFHVFIAILQAFIFMVLTIVYLSIAYEK</sequence>
<evidence type="ECO:0000256" key="7">
    <source>
        <dbReference type="ARBA" id="ARBA00022989"/>
    </source>
</evidence>
<dbReference type="Proteomes" id="UP001368618">
    <property type="component" value="Chromosome"/>
</dbReference>
<evidence type="ECO:0000256" key="2">
    <source>
        <dbReference type="ARBA" id="ARBA00006810"/>
    </source>
</evidence>
<feature type="transmembrane region" description="Helical" evidence="11">
    <location>
        <begin position="229"/>
        <end position="249"/>
    </location>
</feature>
<dbReference type="Pfam" id="PF00119">
    <property type="entry name" value="ATP-synt_A"/>
    <property type="match status" value="1"/>
</dbReference>
<evidence type="ECO:0000256" key="9">
    <source>
        <dbReference type="ARBA" id="ARBA00023136"/>
    </source>
</evidence>
<dbReference type="NCBIfam" id="NF004477">
    <property type="entry name" value="PRK05815.1-1"/>
    <property type="match status" value="1"/>
</dbReference>
<evidence type="ECO:0000256" key="6">
    <source>
        <dbReference type="ARBA" id="ARBA00022781"/>
    </source>
</evidence>
<dbReference type="PANTHER" id="PTHR42823:SF3">
    <property type="entry name" value="ATP SYNTHASE SUBUNIT A, CHLOROPLASTIC"/>
    <property type="match status" value="1"/>
</dbReference>
<keyword evidence="9 11" id="KW-0472">Membrane</keyword>
<comment type="subcellular location">
    <subcellularLocation>
        <location evidence="11 12">Cell membrane</location>
        <topology evidence="11 12">Multi-pass membrane protein</topology>
    </subcellularLocation>
    <subcellularLocation>
        <location evidence="1">Membrane</location>
        <topology evidence="1">Multi-pass membrane protein</topology>
    </subcellularLocation>
</comment>
<keyword evidence="5 11" id="KW-0812">Transmembrane</keyword>
<keyword evidence="11" id="KW-1003">Cell membrane</keyword>
<organism evidence="13 14">
    <name type="scientific">Candidatus Legionella polyplacis</name>
    <dbReference type="NCBI Taxonomy" id="2005262"/>
    <lineage>
        <taxon>Bacteria</taxon>
        <taxon>Pseudomonadati</taxon>
        <taxon>Pseudomonadota</taxon>
        <taxon>Gammaproteobacteria</taxon>
        <taxon>Legionellales</taxon>
        <taxon>Legionellaceae</taxon>
        <taxon>Legionella</taxon>
    </lineage>
</organism>
<feature type="transmembrane region" description="Helical" evidence="11">
    <location>
        <begin position="93"/>
        <end position="111"/>
    </location>
</feature>
<evidence type="ECO:0000256" key="8">
    <source>
        <dbReference type="ARBA" id="ARBA00023065"/>
    </source>
</evidence>
<keyword evidence="10 11" id="KW-0066">ATP synthesis</keyword>
<feature type="transmembrane region" description="Helical" evidence="11">
    <location>
        <begin position="199"/>
        <end position="217"/>
    </location>
</feature>
<evidence type="ECO:0000256" key="5">
    <source>
        <dbReference type="ARBA" id="ARBA00022692"/>
    </source>
</evidence>
<feature type="transmembrane region" description="Helical" evidence="11">
    <location>
        <begin position="29"/>
        <end position="53"/>
    </location>
</feature>
<feature type="transmembrane region" description="Helical" evidence="11">
    <location>
        <begin position="170"/>
        <end position="193"/>
    </location>
</feature>
<dbReference type="SUPFAM" id="SSF81336">
    <property type="entry name" value="F1F0 ATP synthase subunit A"/>
    <property type="match status" value="1"/>
</dbReference>
<keyword evidence="4 11" id="KW-0138">CF(0)</keyword>
<dbReference type="Gene3D" id="1.20.120.220">
    <property type="entry name" value="ATP synthase, F0 complex, subunit A"/>
    <property type="match status" value="1"/>
</dbReference>
<comment type="function">
    <text evidence="11 12">Key component of the proton channel; it plays a direct role in the translocation of protons across the membrane.</text>
</comment>
<evidence type="ECO:0000256" key="10">
    <source>
        <dbReference type="ARBA" id="ARBA00023310"/>
    </source>
</evidence>
<reference evidence="13" key="1">
    <citation type="submission" date="2023-09" db="EMBL/GenBank/DDBJ databases">
        <title>Genomes of two closely related lineages of the louse Polyplax serrata with different host specificities.</title>
        <authorList>
            <person name="Martinu J."/>
            <person name="Tarabai H."/>
            <person name="Stefka J."/>
            <person name="Hypsa V."/>
        </authorList>
    </citation>
    <scope>NUCLEOTIDE SEQUENCE [LARGE SCALE GENOMIC DNA]</scope>
    <source>
        <strain evidence="13">98ZLc_SE</strain>
    </source>
</reference>
<feature type="transmembrane region" description="Helical" evidence="11">
    <location>
        <begin position="255"/>
        <end position="273"/>
    </location>
</feature>
<dbReference type="InterPro" id="IPR023011">
    <property type="entry name" value="ATP_synth_F0_asu_AS"/>
</dbReference>
<keyword evidence="14" id="KW-1185">Reference proteome</keyword>
<dbReference type="RefSeq" id="WP_100114847.1">
    <property type="nucleotide sequence ID" value="NZ_CP021497.1"/>
</dbReference>
<dbReference type="NCBIfam" id="TIGR01131">
    <property type="entry name" value="ATP_synt_6_or_A"/>
    <property type="match status" value="1"/>
</dbReference>
<dbReference type="CDD" id="cd00310">
    <property type="entry name" value="ATP-synt_Fo_a_6"/>
    <property type="match status" value="1"/>
</dbReference>
<dbReference type="PROSITE" id="PS00449">
    <property type="entry name" value="ATPASE_A"/>
    <property type="match status" value="1"/>
</dbReference>
<dbReference type="InterPro" id="IPR000568">
    <property type="entry name" value="ATP_synth_F0_asu"/>
</dbReference>
<accession>A0ABZ2GV77</accession>
<dbReference type="EMBL" id="CP135137">
    <property type="protein sequence ID" value="WWR11373.1"/>
    <property type="molecule type" value="Genomic_DNA"/>
</dbReference>
<evidence type="ECO:0000313" key="13">
    <source>
        <dbReference type="EMBL" id="WWR11373.1"/>
    </source>
</evidence>
<dbReference type="InterPro" id="IPR035908">
    <property type="entry name" value="F0_ATP_A_sf"/>
</dbReference>
<dbReference type="PANTHER" id="PTHR42823">
    <property type="entry name" value="ATP SYNTHASE SUBUNIT A, CHLOROPLASTIC"/>
    <property type="match status" value="1"/>
</dbReference>
<keyword evidence="3 11" id="KW-0813">Transport</keyword>
<dbReference type="InterPro" id="IPR045082">
    <property type="entry name" value="ATP_syn_F0_a_bact/chloroplast"/>
</dbReference>
<evidence type="ECO:0000256" key="11">
    <source>
        <dbReference type="HAMAP-Rule" id="MF_01393"/>
    </source>
</evidence>
<keyword evidence="7 11" id="KW-1133">Transmembrane helix</keyword>
<evidence type="ECO:0000256" key="12">
    <source>
        <dbReference type="RuleBase" id="RU000483"/>
    </source>
</evidence>
<protein>
    <recommendedName>
        <fullName evidence="11 12">ATP synthase subunit a</fullName>
    </recommendedName>
    <alternativeName>
        <fullName evidence="11">ATP synthase F0 sector subunit a</fullName>
    </alternativeName>
    <alternativeName>
        <fullName evidence="11">F-ATPase subunit 6</fullName>
    </alternativeName>
</protein>
<evidence type="ECO:0000256" key="1">
    <source>
        <dbReference type="ARBA" id="ARBA00004141"/>
    </source>
</evidence>
<dbReference type="PRINTS" id="PR00123">
    <property type="entry name" value="ATPASEA"/>
</dbReference>
<name>A0ABZ2GV77_9GAMM</name>
<comment type="similarity">
    <text evidence="2 11 12">Belongs to the ATPase A chain family.</text>
</comment>
<evidence type="ECO:0000256" key="3">
    <source>
        <dbReference type="ARBA" id="ARBA00022448"/>
    </source>
</evidence>
<gene>
    <name evidence="11 13" type="primary">atpB</name>
    <name evidence="13" type="ORF">RQL39_01595</name>
</gene>
<feature type="transmembrane region" description="Helical" evidence="11">
    <location>
        <begin position="141"/>
        <end position="158"/>
    </location>
</feature>
<keyword evidence="6 11" id="KW-0375">Hydrogen ion transport</keyword>
<proteinExistence type="inferred from homology"/>
<evidence type="ECO:0000256" key="4">
    <source>
        <dbReference type="ARBA" id="ARBA00022547"/>
    </source>
</evidence>
<keyword evidence="8 11" id="KW-0406">Ion transport</keyword>
<dbReference type="HAMAP" id="MF_01393">
    <property type="entry name" value="ATP_synth_a_bact"/>
    <property type="match status" value="1"/>
</dbReference>